<protein>
    <submittedName>
        <fullName evidence="9">Glutathione transport system permease protein GsiC</fullName>
    </submittedName>
</protein>
<dbReference type="PROSITE" id="PS50928">
    <property type="entry name" value="ABC_TM1"/>
    <property type="match status" value="1"/>
</dbReference>
<gene>
    <name evidence="9" type="primary">gsiC_2</name>
    <name evidence="9" type="ORF">JKKLCJKK_01505</name>
</gene>
<keyword evidence="2 7" id="KW-0813">Transport</keyword>
<dbReference type="PANTHER" id="PTHR43163">
    <property type="entry name" value="DIPEPTIDE TRANSPORT SYSTEM PERMEASE PROTEIN DPPB-RELATED"/>
    <property type="match status" value="1"/>
</dbReference>
<dbReference type="Proteomes" id="UP000405524">
    <property type="component" value="Unassembled WGS sequence"/>
</dbReference>
<dbReference type="InterPro" id="IPR000515">
    <property type="entry name" value="MetI-like"/>
</dbReference>
<evidence type="ECO:0000313" key="10">
    <source>
        <dbReference type="Proteomes" id="UP000405524"/>
    </source>
</evidence>
<sequence length="342" mass="36659">MGGSGDVFYPSPPQGFWNVEGEEVNNLLRLIGRRLVALPIMALGVTLLVFGLMSFTDPSIPARNALGEGASQEAIEQYMEDQGLNDPLPERYVNYIGGLLHGDLGTYGAGRTPVVDRIATALPVTMQLTFIGLIIGAVVSFVLGVIAALYRDKWPDQLIRVFSIAGIATPSFWFAVLLILLFSSYMGVLPASGPLPHFTANPGGYMARMLMPAIALAFPLTGQMTRIVRTAMVEELDKDYVRTARGGGLPEFVVIARNVLRNALITPVTTLGLKIGYLMGGAVVIEVIFNLPGMGTAILAGITGGETMLVQGVVIVVALAFVIINIVVDMLYLLINPRIRTV</sequence>
<evidence type="ECO:0000256" key="4">
    <source>
        <dbReference type="ARBA" id="ARBA00022692"/>
    </source>
</evidence>
<comment type="subcellular location">
    <subcellularLocation>
        <location evidence="1 7">Cell membrane</location>
        <topology evidence="1 7">Multi-pass membrane protein</topology>
    </subcellularLocation>
</comment>
<evidence type="ECO:0000256" key="5">
    <source>
        <dbReference type="ARBA" id="ARBA00022989"/>
    </source>
</evidence>
<organism evidence="9 10">
    <name type="scientific">Collinsella intestinalis</name>
    <dbReference type="NCBI Taxonomy" id="147207"/>
    <lineage>
        <taxon>Bacteria</taxon>
        <taxon>Bacillati</taxon>
        <taxon>Actinomycetota</taxon>
        <taxon>Coriobacteriia</taxon>
        <taxon>Coriobacteriales</taxon>
        <taxon>Coriobacteriaceae</taxon>
        <taxon>Collinsella</taxon>
    </lineage>
</organism>
<feature type="transmembrane region" description="Helical" evidence="7">
    <location>
        <begin position="308"/>
        <end position="335"/>
    </location>
</feature>
<evidence type="ECO:0000256" key="7">
    <source>
        <dbReference type="RuleBase" id="RU363032"/>
    </source>
</evidence>
<evidence type="ECO:0000256" key="2">
    <source>
        <dbReference type="ARBA" id="ARBA00022448"/>
    </source>
</evidence>
<reference evidence="9 10" key="1">
    <citation type="submission" date="2019-10" db="EMBL/GenBank/DDBJ databases">
        <authorList>
            <person name="Wolf R A."/>
        </authorList>
    </citation>
    <scope>NUCLEOTIDE SEQUENCE [LARGE SCALE GENOMIC DNA]</scope>
    <source>
        <strain evidence="9">Collinsella_intestinalis_DSM_13632</strain>
    </source>
</reference>
<feature type="transmembrane region" description="Helical" evidence="7">
    <location>
        <begin position="277"/>
        <end position="302"/>
    </location>
</feature>
<name>A0A5K1IMU4_9ACTN</name>
<feature type="transmembrane region" description="Helical" evidence="7">
    <location>
        <begin position="162"/>
        <end position="185"/>
    </location>
</feature>
<feature type="transmembrane region" description="Helical" evidence="7">
    <location>
        <begin position="130"/>
        <end position="150"/>
    </location>
</feature>
<dbReference type="InterPro" id="IPR045621">
    <property type="entry name" value="BPD_transp_1_N"/>
</dbReference>
<evidence type="ECO:0000313" key="9">
    <source>
        <dbReference type="EMBL" id="VWL89215.1"/>
    </source>
</evidence>
<dbReference type="Pfam" id="PF19300">
    <property type="entry name" value="BPD_transp_1_N"/>
    <property type="match status" value="1"/>
</dbReference>
<dbReference type="SUPFAM" id="SSF161098">
    <property type="entry name" value="MetI-like"/>
    <property type="match status" value="1"/>
</dbReference>
<dbReference type="GO" id="GO:0055085">
    <property type="term" value="P:transmembrane transport"/>
    <property type="evidence" value="ECO:0007669"/>
    <property type="project" value="InterPro"/>
</dbReference>
<keyword evidence="3" id="KW-1003">Cell membrane</keyword>
<feature type="transmembrane region" description="Helical" evidence="7">
    <location>
        <begin position="35"/>
        <end position="55"/>
    </location>
</feature>
<dbReference type="Gene3D" id="1.10.3720.10">
    <property type="entry name" value="MetI-like"/>
    <property type="match status" value="1"/>
</dbReference>
<comment type="similarity">
    <text evidence="7">Belongs to the binding-protein-dependent transport system permease family.</text>
</comment>
<keyword evidence="5 7" id="KW-1133">Transmembrane helix</keyword>
<evidence type="ECO:0000259" key="8">
    <source>
        <dbReference type="PROSITE" id="PS50928"/>
    </source>
</evidence>
<evidence type="ECO:0000256" key="1">
    <source>
        <dbReference type="ARBA" id="ARBA00004651"/>
    </source>
</evidence>
<dbReference type="EMBL" id="CABWIC010000003">
    <property type="protein sequence ID" value="VWL89215.1"/>
    <property type="molecule type" value="Genomic_DNA"/>
</dbReference>
<evidence type="ECO:0000256" key="3">
    <source>
        <dbReference type="ARBA" id="ARBA00022475"/>
    </source>
</evidence>
<dbReference type="CDD" id="cd06261">
    <property type="entry name" value="TM_PBP2"/>
    <property type="match status" value="1"/>
</dbReference>
<keyword evidence="4 7" id="KW-0812">Transmembrane</keyword>
<dbReference type="AlphaFoldDB" id="A0A5K1IMU4"/>
<dbReference type="PANTHER" id="PTHR43163:SF6">
    <property type="entry name" value="DIPEPTIDE TRANSPORT SYSTEM PERMEASE PROTEIN DPPB-RELATED"/>
    <property type="match status" value="1"/>
</dbReference>
<feature type="transmembrane region" description="Helical" evidence="7">
    <location>
        <begin position="205"/>
        <end position="222"/>
    </location>
</feature>
<dbReference type="Pfam" id="PF00528">
    <property type="entry name" value="BPD_transp_1"/>
    <property type="match status" value="1"/>
</dbReference>
<accession>A0A5K1IMU4</accession>
<feature type="domain" description="ABC transmembrane type-1" evidence="8">
    <location>
        <begin position="122"/>
        <end position="332"/>
    </location>
</feature>
<keyword evidence="6 7" id="KW-0472">Membrane</keyword>
<dbReference type="GO" id="GO:0005886">
    <property type="term" value="C:plasma membrane"/>
    <property type="evidence" value="ECO:0007669"/>
    <property type="project" value="UniProtKB-SubCell"/>
</dbReference>
<dbReference type="InterPro" id="IPR035906">
    <property type="entry name" value="MetI-like_sf"/>
</dbReference>
<evidence type="ECO:0000256" key="6">
    <source>
        <dbReference type="ARBA" id="ARBA00023136"/>
    </source>
</evidence>
<proteinExistence type="inferred from homology"/>